<dbReference type="EMBL" id="JARQZJ010000121">
    <property type="protein sequence ID" value="KAK9888627.1"/>
    <property type="molecule type" value="Genomic_DNA"/>
</dbReference>
<proteinExistence type="predicted"/>
<keyword evidence="2" id="KW-1185">Reference proteome</keyword>
<name>A0AAW1UYZ7_9CUCU</name>
<accession>A0AAW1UYZ7</accession>
<organism evidence="1 2">
    <name type="scientific">Henosepilachna vigintioctopunctata</name>
    <dbReference type="NCBI Taxonomy" id="420089"/>
    <lineage>
        <taxon>Eukaryota</taxon>
        <taxon>Metazoa</taxon>
        <taxon>Ecdysozoa</taxon>
        <taxon>Arthropoda</taxon>
        <taxon>Hexapoda</taxon>
        <taxon>Insecta</taxon>
        <taxon>Pterygota</taxon>
        <taxon>Neoptera</taxon>
        <taxon>Endopterygota</taxon>
        <taxon>Coleoptera</taxon>
        <taxon>Polyphaga</taxon>
        <taxon>Cucujiformia</taxon>
        <taxon>Coccinelloidea</taxon>
        <taxon>Coccinellidae</taxon>
        <taxon>Epilachninae</taxon>
        <taxon>Epilachnini</taxon>
        <taxon>Henosepilachna</taxon>
    </lineage>
</organism>
<dbReference type="Proteomes" id="UP001431783">
    <property type="component" value="Unassembled WGS sequence"/>
</dbReference>
<gene>
    <name evidence="1" type="ORF">WA026_000855</name>
</gene>
<protein>
    <submittedName>
        <fullName evidence="1">Uncharacterized protein</fullName>
    </submittedName>
</protein>
<dbReference type="AlphaFoldDB" id="A0AAW1UYZ7"/>
<evidence type="ECO:0000313" key="1">
    <source>
        <dbReference type="EMBL" id="KAK9888627.1"/>
    </source>
</evidence>
<comment type="caution">
    <text evidence="1">The sequence shown here is derived from an EMBL/GenBank/DDBJ whole genome shotgun (WGS) entry which is preliminary data.</text>
</comment>
<sequence length="139" mass="16430">MPASPLIATSLLHQTPFLTFRKYVPTKSCSQLYVATRDGTISEPRGVTRSLKIHTSKRKLQSDVNCSESKDGRMIYQRYEEDKLETEIVTWEKREKIYDEEQSNKRIGCSIFSFLKRTTISRDYNTIYFIFYLYPTYKI</sequence>
<reference evidence="1 2" key="1">
    <citation type="submission" date="2023-03" db="EMBL/GenBank/DDBJ databases">
        <title>Genome insight into feeding habits of ladybird beetles.</title>
        <authorList>
            <person name="Li H.-S."/>
            <person name="Huang Y.-H."/>
            <person name="Pang H."/>
        </authorList>
    </citation>
    <scope>NUCLEOTIDE SEQUENCE [LARGE SCALE GENOMIC DNA]</scope>
    <source>
        <strain evidence="1">SYSU_2023b</strain>
        <tissue evidence="1">Whole body</tissue>
    </source>
</reference>
<evidence type="ECO:0000313" key="2">
    <source>
        <dbReference type="Proteomes" id="UP001431783"/>
    </source>
</evidence>